<dbReference type="GO" id="GO:0006749">
    <property type="term" value="P:glutathione metabolic process"/>
    <property type="evidence" value="ECO:0007669"/>
    <property type="project" value="TreeGrafter"/>
</dbReference>
<organism evidence="2 3">
    <name type="scientific">Candidatus Kutchimonas denitrificans</name>
    <dbReference type="NCBI Taxonomy" id="3056748"/>
    <lineage>
        <taxon>Bacteria</taxon>
        <taxon>Pseudomonadati</taxon>
        <taxon>Gemmatimonadota</taxon>
        <taxon>Gemmatimonadia</taxon>
        <taxon>Candidatus Palauibacterales</taxon>
        <taxon>Candidatus Palauibacteraceae</taxon>
        <taxon>Candidatus Kutchimonas</taxon>
    </lineage>
</organism>
<evidence type="ECO:0000259" key="1">
    <source>
        <dbReference type="Pfam" id="PF02538"/>
    </source>
</evidence>
<dbReference type="EMBL" id="JAACAK010000047">
    <property type="protein sequence ID" value="NIR74696.1"/>
    <property type="molecule type" value="Genomic_DNA"/>
</dbReference>
<dbReference type="PANTHER" id="PTHR11365">
    <property type="entry name" value="5-OXOPROLINASE RELATED"/>
    <property type="match status" value="1"/>
</dbReference>
<dbReference type="GO" id="GO:0017168">
    <property type="term" value="F:5-oxoprolinase (ATP-hydrolyzing) activity"/>
    <property type="evidence" value="ECO:0007669"/>
    <property type="project" value="TreeGrafter"/>
</dbReference>
<dbReference type="InterPro" id="IPR003692">
    <property type="entry name" value="Hydantoinase_B"/>
</dbReference>
<reference evidence="2 3" key="1">
    <citation type="submission" date="2020-01" db="EMBL/GenBank/DDBJ databases">
        <title>Genomes assembled from Gulf of Kutch pelagic sediment metagenomes.</title>
        <authorList>
            <person name="Chandrashekar M."/>
            <person name="Mahajan M.S."/>
            <person name="Dave K.J."/>
            <person name="Vatsa P."/>
            <person name="Nathani N.M."/>
        </authorList>
    </citation>
    <scope>NUCLEOTIDE SEQUENCE [LARGE SCALE GENOMIC DNA]</scope>
    <source>
        <strain evidence="2">KS3-K002</strain>
    </source>
</reference>
<feature type="domain" description="Hydantoinase B/oxoprolinase" evidence="1">
    <location>
        <begin position="13"/>
        <end position="533"/>
    </location>
</feature>
<dbReference type="Proteomes" id="UP000702544">
    <property type="component" value="Unassembled WGS sequence"/>
</dbReference>
<evidence type="ECO:0000313" key="2">
    <source>
        <dbReference type="EMBL" id="NIR74696.1"/>
    </source>
</evidence>
<comment type="caution">
    <text evidence="2">The sequence shown here is derived from an EMBL/GenBank/DDBJ whole genome shotgun (WGS) entry which is preliminary data.</text>
</comment>
<dbReference type="InterPro" id="IPR045079">
    <property type="entry name" value="Oxoprolinase-like"/>
</dbReference>
<dbReference type="PANTHER" id="PTHR11365:SF23">
    <property type="entry name" value="HYPOTHETICAL 5-OXOPROLINASE (EUROFUNG)-RELATED"/>
    <property type="match status" value="1"/>
</dbReference>
<dbReference type="AlphaFoldDB" id="A0AAE4ZAT2"/>
<gene>
    <name evidence="2" type="ORF">GWO12_06240</name>
</gene>
<accession>A0AAE4ZAT2</accession>
<evidence type="ECO:0000313" key="3">
    <source>
        <dbReference type="Proteomes" id="UP000702544"/>
    </source>
</evidence>
<dbReference type="Pfam" id="PF02538">
    <property type="entry name" value="Hydantoinase_B"/>
    <property type="match status" value="1"/>
</dbReference>
<sequence>MQTLPPGGPNHLDAIRLEVYRSLLQAIAEEMGAALRRSAYSPNIKERRDYSCAICDARARPVALGDHMPVHLGAIPRSVQAALAALELGDGDVALLNDPFHGGTHLPDLTAVRGVWIGPEAELLGYVASRAHHADVGGAAPGSMPLSREIFQEGVRIPPVKLVRGGAIDRDVWRMILANVRTPGEREGDLHAQLAALDVGVRRLRELAERRSPGELRIAFDELASYADRLLRRVIERIPDGRYVAEDFLDDDGVTENAVRIAVAIEVEGDEIDLDFEGSAGQRDGNVNAVAAITESAVRYALRCVAEAVLGTSLPAGGADMAAVRLRIPERSVVNAQPPAAVAAGNVETSQRIVDVVFAALGQALPDLVPACSSGTMNNFTMGGLDPESGEPFAYYETVAGGMGANRARDGLAGVHTHMTNSLNTPVEALEHAIPVHVRHYSLRARTGGEGLRRGGDGLRRDVELLVPARVTVLSERRRYAPGGARGGAAGAAGENWLIHDGEPRRLAGKFTEDVAAGDVISIRTPGGGGWGNAGS</sequence>
<dbReference type="GO" id="GO:0005829">
    <property type="term" value="C:cytosol"/>
    <property type="evidence" value="ECO:0007669"/>
    <property type="project" value="TreeGrafter"/>
</dbReference>
<name>A0AAE4ZAT2_9BACT</name>
<proteinExistence type="predicted"/>
<protein>
    <submittedName>
        <fullName evidence="2">Hydantoinase B/oxoprolinase family protein</fullName>
    </submittedName>
</protein>